<keyword evidence="2" id="KW-1185">Reference proteome</keyword>
<name>A0A4C1ZXV2_EUMVA</name>
<gene>
    <name evidence="1" type="ORF">EVAR_51004_1</name>
</gene>
<dbReference type="AlphaFoldDB" id="A0A4C1ZXV2"/>
<sequence>MTGTADVAALAVYLCKTSPLMRRRIKTARCRARASGSRSFYILPLCDCLQRISNNQVGCEAQKENGEIPNPNTTLIFNNSGNGHFRGHKRTQAEFLYTEISSGLPLAVLPEMSRFLPAARSTCDLVHVNGRRVWPVLQVTHVLHVFMFHFRPCS</sequence>
<evidence type="ECO:0000313" key="1">
    <source>
        <dbReference type="EMBL" id="GBP91829.1"/>
    </source>
</evidence>
<comment type="caution">
    <text evidence="1">The sequence shown here is derived from an EMBL/GenBank/DDBJ whole genome shotgun (WGS) entry which is preliminary data.</text>
</comment>
<protein>
    <submittedName>
        <fullName evidence="1">Uncharacterized protein</fullName>
    </submittedName>
</protein>
<dbReference type="Proteomes" id="UP000299102">
    <property type="component" value="Unassembled WGS sequence"/>
</dbReference>
<organism evidence="1 2">
    <name type="scientific">Eumeta variegata</name>
    <name type="common">Bagworm moth</name>
    <name type="synonym">Eumeta japonica</name>
    <dbReference type="NCBI Taxonomy" id="151549"/>
    <lineage>
        <taxon>Eukaryota</taxon>
        <taxon>Metazoa</taxon>
        <taxon>Ecdysozoa</taxon>
        <taxon>Arthropoda</taxon>
        <taxon>Hexapoda</taxon>
        <taxon>Insecta</taxon>
        <taxon>Pterygota</taxon>
        <taxon>Neoptera</taxon>
        <taxon>Endopterygota</taxon>
        <taxon>Lepidoptera</taxon>
        <taxon>Glossata</taxon>
        <taxon>Ditrysia</taxon>
        <taxon>Tineoidea</taxon>
        <taxon>Psychidae</taxon>
        <taxon>Oiketicinae</taxon>
        <taxon>Eumeta</taxon>
    </lineage>
</organism>
<reference evidence="1 2" key="1">
    <citation type="journal article" date="2019" name="Commun. Biol.">
        <title>The bagworm genome reveals a unique fibroin gene that provides high tensile strength.</title>
        <authorList>
            <person name="Kono N."/>
            <person name="Nakamura H."/>
            <person name="Ohtoshi R."/>
            <person name="Tomita M."/>
            <person name="Numata K."/>
            <person name="Arakawa K."/>
        </authorList>
    </citation>
    <scope>NUCLEOTIDE SEQUENCE [LARGE SCALE GENOMIC DNA]</scope>
</reference>
<evidence type="ECO:0000313" key="2">
    <source>
        <dbReference type="Proteomes" id="UP000299102"/>
    </source>
</evidence>
<accession>A0A4C1ZXV2</accession>
<dbReference type="EMBL" id="BGZK01002213">
    <property type="protein sequence ID" value="GBP91829.1"/>
    <property type="molecule type" value="Genomic_DNA"/>
</dbReference>
<proteinExistence type="predicted"/>